<evidence type="ECO:0000313" key="1">
    <source>
        <dbReference type="EMBL" id="PJC33181.1"/>
    </source>
</evidence>
<sequence>MKIQNISLKKINVTALFDKVDQSHITSDEIRNLFSLKAQDRANTPFIELPGTKVLIIPTQKKEIVIEPNRLRVTG</sequence>
<evidence type="ECO:0000313" key="2">
    <source>
        <dbReference type="Proteomes" id="UP000231383"/>
    </source>
</evidence>
<dbReference type="Proteomes" id="UP000231383">
    <property type="component" value="Unassembled WGS sequence"/>
</dbReference>
<reference evidence="2" key="1">
    <citation type="submission" date="2017-09" db="EMBL/GenBank/DDBJ databases">
        <title>Depth-based differentiation of microbial function through sediment-hosted aquifers and enrichment of novel symbionts in the deep terrestrial subsurface.</title>
        <authorList>
            <person name="Probst A.J."/>
            <person name="Ladd B."/>
            <person name="Jarett J.K."/>
            <person name="Geller-Mcgrath D.E."/>
            <person name="Sieber C.M.K."/>
            <person name="Emerson J.B."/>
            <person name="Anantharaman K."/>
            <person name="Thomas B.C."/>
            <person name="Malmstrom R."/>
            <person name="Stieglmeier M."/>
            <person name="Klingl A."/>
            <person name="Woyke T."/>
            <person name="Ryan C.M."/>
            <person name="Banfield J.F."/>
        </authorList>
    </citation>
    <scope>NUCLEOTIDE SEQUENCE [LARGE SCALE GENOMIC DNA]</scope>
</reference>
<proteinExistence type="predicted"/>
<dbReference type="EMBL" id="PFSC01000051">
    <property type="protein sequence ID" value="PJC33181.1"/>
    <property type="molecule type" value="Genomic_DNA"/>
</dbReference>
<accession>A0A2M8F1L5</accession>
<organism evidence="1 2">
    <name type="scientific">Candidatus Roizmanbacteria bacterium CG_4_9_14_0_2_um_filter_39_13</name>
    <dbReference type="NCBI Taxonomy" id="1974839"/>
    <lineage>
        <taxon>Bacteria</taxon>
        <taxon>Candidatus Roizmaniibacteriota</taxon>
    </lineage>
</organism>
<protein>
    <submittedName>
        <fullName evidence="1">Uncharacterized protein</fullName>
    </submittedName>
</protein>
<gene>
    <name evidence="1" type="ORF">CO051_01925</name>
</gene>
<name>A0A2M8F1L5_9BACT</name>
<comment type="caution">
    <text evidence="1">The sequence shown here is derived from an EMBL/GenBank/DDBJ whole genome shotgun (WGS) entry which is preliminary data.</text>
</comment>
<dbReference type="AlphaFoldDB" id="A0A2M8F1L5"/>